<evidence type="ECO:0000256" key="2">
    <source>
        <dbReference type="ARBA" id="ARBA00022475"/>
    </source>
</evidence>
<keyword evidence="2 7" id="KW-1003">Cell membrane</keyword>
<organism evidence="8 9">
    <name type="scientific">Aliarcobacter skirrowii</name>
    <dbReference type="NCBI Taxonomy" id="28200"/>
    <lineage>
        <taxon>Bacteria</taxon>
        <taxon>Pseudomonadati</taxon>
        <taxon>Campylobacterota</taxon>
        <taxon>Epsilonproteobacteria</taxon>
        <taxon>Campylobacterales</taxon>
        <taxon>Arcobacteraceae</taxon>
        <taxon>Aliarcobacter</taxon>
    </lineage>
</organism>
<dbReference type="NCBIfam" id="TIGR00544">
    <property type="entry name" value="lgt"/>
    <property type="match status" value="1"/>
</dbReference>
<comment type="function">
    <text evidence="7">Catalyzes the transfer of the diacylglyceryl group from phosphatidylglycerol to the sulfhydryl group of the N-terminal cysteine of a prolipoprotein, the first step in the formation of mature lipoproteins.</text>
</comment>
<dbReference type="Pfam" id="PF01790">
    <property type="entry name" value="LGT"/>
    <property type="match status" value="1"/>
</dbReference>
<evidence type="ECO:0000313" key="9">
    <source>
        <dbReference type="Proteomes" id="UP000245014"/>
    </source>
</evidence>
<dbReference type="EC" id="2.5.1.145" evidence="7"/>
<feature type="transmembrane region" description="Helical" evidence="7">
    <location>
        <begin position="133"/>
        <end position="151"/>
    </location>
</feature>
<feature type="transmembrane region" description="Helical" evidence="7">
    <location>
        <begin position="242"/>
        <end position="264"/>
    </location>
</feature>
<feature type="transmembrane region" description="Helical" evidence="7">
    <location>
        <begin position="23"/>
        <end position="45"/>
    </location>
</feature>
<dbReference type="Proteomes" id="UP000245014">
    <property type="component" value="Unassembled WGS sequence"/>
</dbReference>
<dbReference type="EMBL" id="QEYI01000003">
    <property type="protein sequence ID" value="PWE21588.1"/>
    <property type="molecule type" value="Genomic_DNA"/>
</dbReference>
<accession>A0A2U2C0P3</accession>
<dbReference type="PANTHER" id="PTHR30589:SF0">
    <property type="entry name" value="PHOSPHATIDYLGLYCEROL--PROLIPOPROTEIN DIACYLGLYCERYL TRANSFERASE"/>
    <property type="match status" value="1"/>
</dbReference>
<feature type="transmembrane region" description="Helical" evidence="7">
    <location>
        <begin position="184"/>
        <end position="201"/>
    </location>
</feature>
<feature type="binding site" evidence="7">
    <location>
        <position position="152"/>
    </location>
    <ligand>
        <name>a 1,2-diacyl-sn-glycero-3-phospho-(1'-sn-glycerol)</name>
        <dbReference type="ChEBI" id="CHEBI:64716"/>
    </ligand>
</feature>
<comment type="caution">
    <text evidence="8">The sequence shown here is derived from an EMBL/GenBank/DDBJ whole genome shotgun (WGS) entry which is preliminary data.</text>
</comment>
<keyword evidence="5 7" id="KW-1133">Transmembrane helix</keyword>
<name>A0A2U2C0P3_9BACT</name>
<dbReference type="UniPathway" id="UPA00664"/>
<comment type="catalytic activity">
    <reaction evidence="7">
        <text>L-cysteinyl-[prolipoprotein] + a 1,2-diacyl-sn-glycero-3-phospho-(1'-sn-glycerol) = an S-1,2-diacyl-sn-glyceryl-L-cysteinyl-[prolipoprotein] + sn-glycerol 1-phosphate + H(+)</text>
        <dbReference type="Rhea" id="RHEA:56712"/>
        <dbReference type="Rhea" id="RHEA-COMP:14679"/>
        <dbReference type="Rhea" id="RHEA-COMP:14680"/>
        <dbReference type="ChEBI" id="CHEBI:15378"/>
        <dbReference type="ChEBI" id="CHEBI:29950"/>
        <dbReference type="ChEBI" id="CHEBI:57685"/>
        <dbReference type="ChEBI" id="CHEBI:64716"/>
        <dbReference type="ChEBI" id="CHEBI:140658"/>
        <dbReference type="EC" id="2.5.1.145"/>
    </reaction>
</comment>
<proteinExistence type="inferred from homology"/>
<feature type="transmembrane region" description="Helical" evidence="7">
    <location>
        <begin position="57"/>
        <end position="80"/>
    </location>
</feature>
<dbReference type="STRING" id="28200.GCA_001572935_00143"/>
<dbReference type="GO" id="GO:0005886">
    <property type="term" value="C:plasma membrane"/>
    <property type="evidence" value="ECO:0007669"/>
    <property type="project" value="UniProtKB-SubCell"/>
</dbReference>
<dbReference type="RefSeq" id="WP_109158323.1">
    <property type="nucleotide sequence ID" value="NZ_QEYI01000003.1"/>
</dbReference>
<keyword evidence="3 7" id="KW-0808">Transferase</keyword>
<evidence type="ECO:0000256" key="4">
    <source>
        <dbReference type="ARBA" id="ARBA00022692"/>
    </source>
</evidence>
<dbReference type="AlphaFoldDB" id="A0A2U2C0P3"/>
<evidence type="ECO:0000256" key="1">
    <source>
        <dbReference type="ARBA" id="ARBA00007150"/>
    </source>
</evidence>
<feature type="transmembrane region" description="Helical" evidence="7">
    <location>
        <begin position="100"/>
        <end position="126"/>
    </location>
</feature>
<dbReference type="GO" id="GO:0042158">
    <property type="term" value="P:lipoprotein biosynthetic process"/>
    <property type="evidence" value="ECO:0007669"/>
    <property type="project" value="UniProtKB-UniRule"/>
</dbReference>
<keyword evidence="4 7" id="KW-0812">Transmembrane</keyword>
<gene>
    <name evidence="7" type="primary">lgt</name>
    <name evidence="8" type="ORF">DF188_05055</name>
</gene>
<feature type="transmembrane region" description="Helical" evidence="7">
    <location>
        <begin position="213"/>
        <end position="230"/>
    </location>
</feature>
<sequence>MEFWQNIYSQFDPVAFRIGEIAVHWYGIMYALALLSAIFIAKWFIKYDKINISQDIFDSYIWWAEIGVILGARIGYILFYDPNTTYYLTNPWQIFNPYVNGVYVGIAGMSYHGAFIGFIIASLLFCRRKNINFWFITDISVLGISAAYVFGRIGNFFNQELVGRVTDVPWAIYIDGILRHPSQLYEAFLEGVLVFLILVYFRNRKKFDGQLALMYGIFYTIARIIAEFYREPDWQLGFLAGNWLTMGMLQSFGILFICLAIYYMKLKVVLKK</sequence>
<dbReference type="PANTHER" id="PTHR30589">
    <property type="entry name" value="PROLIPOPROTEIN DIACYLGLYCERYL TRANSFERASE"/>
    <property type="match status" value="1"/>
</dbReference>
<dbReference type="InterPro" id="IPR001640">
    <property type="entry name" value="Lgt"/>
</dbReference>
<evidence type="ECO:0000256" key="6">
    <source>
        <dbReference type="ARBA" id="ARBA00023136"/>
    </source>
</evidence>
<dbReference type="HAMAP" id="MF_01147">
    <property type="entry name" value="Lgt"/>
    <property type="match status" value="1"/>
</dbReference>
<keyword evidence="6 7" id="KW-0472">Membrane</keyword>
<dbReference type="GO" id="GO:0008961">
    <property type="term" value="F:phosphatidylglycerol-prolipoprotein diacylglyceryl transferase activity"/>
    <property type="evidence" value="ECO:0007669"/>
    <property type="project" value="UniProtKB-UniRule"/>
</dbReference>
<evidence type="ECO:0000313" key="8">
    <source>
        <dbReference type="EMBL" id="PWE21588.1"/>
    </source>
</evidence>
<comment type="pathway">
    <text evidence="7">Protein modification; lipoprotein biosynthesis (diacylglyceryl transfer).</text>
</comment>
<keyword evidence="8" id="KW-0449">Lipoprotein</keyword>
<protein>
    <recommendedName>
        <fullName evidence="7">Phosphatidylglycerol--prolipoprotein diacylglyceryl transferase</fullName>
        <ecNumber evidence="7">2.5.1.145</ecNumber>
    </recommendedName>
</protein>
<reference evidence="8 9" key="1">
    <citation type="submission" date="2018-05" db="EMBL/GenBank/DDBJ databases">
        <title>Antimicrobial susceptibility testing and genomic analysis of Arcobacter skirrowii strains and one Arcobacter butzleri isolated from German poultry farms.</title>
        <authorList>
            <person name="Haenel I."/>
            <person name="Hotzel H."/>
            <person name="Tomaso H."/>
            <person name="Busch A."/>
        </authorList>
    </citation>
    <scope>NUCLEOTIDE SEQUENCE [LARGE SCALE GENOMIC DNA]</scope>
    <source>
        <strain evidence="9">v</strain>
    </source>
</reference>
<dbReference type="PROSITE" id="PS01311">
    <property type="entry name" value="LGT"/>
    <property type="match status" value="1"/>
</dbReference>
<evidence type="ECO:0000256" key="3">
    <source>
        <dbReference type="ARBA" id="ARBA00022679"/>
    </source>
</evidence>
<evidence type="ECO:0000256" key="5">
    <source>
        <dbReference type="ARBA" id="ARBA00022989"/>
    </source>
</evidence>
<evidence type="ECO:0000256" key="7">
    <source>
        <dbReference type="HAMAP-Rule" id="MF_01147"/>
    </source>
</evidence>
<comment type="similarity">
    <text evidence="1 7">Belongs to the Lgt family.</text>
</comment>
<comment type="subcellular location">
    <subcellularLocation>
        <location evidence="7">Cell membrane</location>
        <topology evidence="7">Multi-pass membrane protein</topology>
    </subcellularLocation>
</comment>